<reference evidence="2 3" key="1">
    <citation type="submission" date="2020-05" db="EMBL/GenBank/DDBJ databases">
        <title>Complete genome sequence of Deefgea sp. D17.</title>
        <authorList>
            <person name="Bae J.-W."/>
            <person name="Han J.E."/>
        </authorList>
    </citation>
    <scope>NUCLEOTIDE SEQUENCE [LARGE SCALE GENOMIC DNA]</scope>
    <source>
        <strain evidence="2 3">D17</strain>
    </source>
</reference>
<gene>
    <name evidence="2" type="ORF">HQN60_13985</name>
</gene>
<keyword evidence="3" id="KW-1185">Reference proteome</keyword>
<feature type="region of interest" description="Disordered" evidence="1">
    <location>
        <begin position="32"/>
        <end position="51"/>
    </location>
</feature>
<proteinExistence type="predicted"/>
<feature type="compositionally biased region" description="Basic residues" evidence="1">
    <location>
        <begin position="41"/>
        <end position="51"/>
    </location>
</feature>
<dbReference type="Proteomes" id="UP000504844">
    <property type="component" value="Chromosome"/>
</dbReference>
<dbReference type="RefSeq" id="WP_173534239.1">
    <property type="nucleotide sequence ID" value="NZ_CP054143.1"/>
</dbReference>
<accession>A0A6M8SUI1</accession>
<name>A0A6M8SUI1_9NEIS</name>
<dbReference type="AlphaFoldDB" id="A0A6M8SUI1"/>
<protein>
    <submittedName>
        <fullName evidence="2">Uncharacterized protein</fullName>
    </submittedName>
</protein>
<organism evidence="2 3">
    <name type="scientific">Deefgea piscis</name>
    <dbReference type="NCBI Taxonomy" id="2739061"/>
    <lineage>
        <taxon>Bacteria</taxon>
        <taxon>Pseudomonadati</taxon>
        <taxon>Pseudomonadota</taxon>
        <taxon>Betaproteobacteria</taxon>
        <taxon>Neisseriales</taxon>
        <taxon>Chitinibacteraceae</taxon>
        <taxon>Deefgea</taxon>
    </lineage>
</organism>
<dbReference type="KEGG" id="dee:HQN60_13985"/>
<sequence>MNLIKSITHLFSKKSKLKDSEAQALADSLPKSVELSVPNSKAKRRKQKRGY</sequence>
<evidence type="ECO:0000313" key="3">
    <source>
        <dbReference type="Proteomes" id="UP000504844"/>
    </source>
</evidence>
<evidence type="ECO:0000313" key="2">
    <source>
        <dbReference type="EMBL" id="QKJ67738.1"/>
    </source>
</evidence>
<dbReference type="EMBL" id="CP054143">
    <property type="protein sequence ID" value="QKJ67738.1"/>
    <property type="molecule type" value="Genomic_DNA"/>
</dbReference>
<evidence type="ECO:0000256" key="1">
    <source>
        <dbReference type="SAM" id="MobiDB-lite"/>
    </source>
</evidence>